<dbReference type="RefSeq" id="WP_340276683.1">
    <property type="nucleotide sequence ID" value="NZ_JBAKIA010000016.1"/>
</dbReference>
<dbReference type="Proteomes" id="UP001385499">
    <property type="component" value="Unassembled WGS sequence"/>
</dbReference>
<dbReference type="SUPFAM" id="SSF82057">
    <property type="entry name" value="Prokaryotic SH3-related domain"/>
    <property type="match status" value="1"/>
</dbReference>
<reference evidence="2 3" key="1">
    <citation type="submission" date="2024-02" db="EMBL/GenBank/DDBJ databases">
        <title>Roseibium algae sp. nov., isolated from marine alga (Grateloupia sp.), showing potential in myo-inositol conversion.</title>
        <authorList>
            <person name="Wang Y."/>
        </authorList>
    </citation>
    <scope>NUCLEOTIDE SEQUENCE [LARGE SCALE GENOMIC DNA]</scope>
    <source>
        <strain evidence="2 3">H3510</strain>
    </source>
</reference>
<dbReference type="SMART" id="SM00782">
    <property type="entry name" value="PhnA_Zn_Ribbon"/>
    <property type="match status" value="1"/>
</dbReference>
<organism evidence="2 3">
    <name type="scientific">Roseibium algae</name>
    <dbReference type="NCBI Taxonomy" id="3123038"/>
    <lineage>
        <taxon>Bacteria</taxon>
        <taxon>Pseudomonadati</taxon>
        <taxon>Pseudomonadota</taxon>
        <taxon>Alphaproteobacteria</taxon>
        <taxon>Hyphomicrobiales</taxon>
        <taxon>Stappiaceae</taxon>
        <taxon>Roseibium</taxon>
    </lineage>
</organism>
<proteinExistence type="predicted"/>
<evidence type="ECO:0000259" key="1">
    <source>
        <dbReference type="SMART" id="SM00782"/>
    </source>
</evidence>
<keyword evidence="3" id="KW-1185">Reference proteome</keyword>
<dbReference type="Gene3D" id="2.30.30.40">
    <property type="entry name" value="SH3 Domains"/>
    <property type="match status" value="1"/>
</dbReference>
<sequence>MNTETQLRERSGGVCELCGATEDLSAHTVGPETKNDADSSVLSCSTCAGQISGAQATDTNHWRCLNDSAWSQVPAVQVIAWRMLNRLSVETWAADLLDMLYLADETMVWAKAGLADAHAAADDDAIIHKDTYGAVLVAGDTVTLIKDLKVKGASFTAKRGTAVRNISLVHDNAEHIEGRVNDQRIVILTEFVKKS</sequence>
<evidence type="ECO:0000313" key="3">
    <source>
        <dbReference type="Proteomes" id="UP001385499"/>
    </source>
</evidence>
<feature type="domain" description="PhnA protein N-terminal proteobacterial" evidence="1">
    <location>
        <begin position="6"/>
        <end position="52"/>
    </location>
</feature>
<accession>A0ABU8TQ18</accession>
<gene>
    <name evidence="2" type="ORF">V6575_19380</name>
</gene>
<dbReference type="PANTHER" id="PTHR30305">
    <property type="entry name" value="PROTEIN YJDM-RELATED"/>
    <property type="match status" value="1"/>
</dbReference>
<comment type="caution">
    <text evidence="2">The sequence shown here is derived from an EMBL/GenBank/DDBJ whole genome shotgun (WGS) entry which is preliminary data.</text>
</comment>
<dbReference type="InterPro" id="IPR013988">
    <property type="entry name" value="YjdM_C"/>
</dbReference>
<protein>
    <submittedName>
        <fullName evidence="2">PhnA domain-containing protein</fullName>
    </submittedName>
</protein>
<dbReference type="InterPro" id="IPR013991">
    <property type="entry name" value="PhnaA_N_proteobac"/>
</dbReference>
<evidence type="ECO:0000313" key="2">
    <source>
        <dbReference type="EMBL" id="MEJ8476260.1"/>
    </source>
</evidence>
<dbReference type="EMBL" id="JBAKIA010000016">
    <property type="protein sequence ID" value="MEJ8476260.1"/>
    <property type="molecule type" value="Genomic_DNA"/>
</dbReference>
<dbReference type="Pfam" id="PF03831">
    <property type="entry name" value="YjdM"/>
    <property type="match status" value="1"/>
</dbReference>
<dbReference type="PANTHER" id="PTHR30305:SF3">
    <property type="entry name" value="PROTEIN YJDM"/>
    <property type="match status" value="1"/>
</dbReference>
<name>A0ABU8TQ18_9HYPH</name>